<proteinExistence type="predicted"/>
<feature type="compositionally biased region" description="Low complexity" evidence="1">
    <location>
        <begin position="27"/>
        <end position="40"/>
    </location>
</feature>
<feature type="compositionally biased region" description="Basic and acidic residues" evidence="1">
    <location>
        <begin position="15"/>
        <end position="24"/>
    </location>
</feature>
<dbReference type="AlphaFoldDB" id="A0A4Q1BJM5"/>
<evidence type="ECO:0000313" key="3">
    <source>
        <dbReference type="Proteomes" id="UP000289152"/>
    </source>
</evidence>
<dbReference type="EMBL" id="SDIL01000057">
    <property type="protein sequence ID" value="RXK37914.1"/>
    <property type="molecule type" value="Genomic_DNA"/>
</dbReference>
<gene>
    <name evidence="2" type="ORF">M231_04803</name>
</gene>
<comment type="caution">
    <text evidence="2">The sequence shown here is derived from an EMBL/GenBank/DDBJ whole genome shotgun (WGS) entry which is preliminary data.</text>
</comment>
<evidence type="ECO:0000256" key="1">
    <source>
        <dbReference type="SAM" id="MobiDB-lite"/>
    </source>
</evidence>
<keyword evidence="3" id="KW-1185">Reference proteome</keyword>
<organism evidence="2 3">
    <name type="scientific">Tremella mesenterica</name>
    <name type="common">Jelly fungus</name>
    <dbReference type="NCBI Taxonomy" id="5217"/>
    <lineage>
        <taxon>Eukaryota</taxon>
        <taxon>Fungi</taxon>
        <taxon>Dikarya</taxon>
        <taxon>Basidiomycota</taxon>
        <taxon>Agaricomycotina</taxon>
        <taxon>Tremellomycetes</taxon>
        <taxon>Tremellales</taxon>
        <taxon>Tremellaceae</taxon>
        <taxon>Tremella</taxon>
    </lineage>
</organism>
<reference evidence="2 3" key="1">
    <citation type="submission" date="2016-06" db="EMBL/GenBank/DDBJ databases">
        <title>Evolution of pathogenesis and genome organization in the Tremellales.</title>
        <authorList>
            <person name="Cuomo C."/>
            <person name="Litvintseva A."/>
            <person name="Heitman J."/>
            <person name="Chen Y."/>
            <person name="Sun S."/>
            <person name="Springer D."/>
            <person name="Dromer F."/>
            <person name="Young S."/>
            <person name="Zeng Q."/>
            <person name="Chapman S."/>
            <person name="Gujja S."/>
            <person name="Saif S."/>
            <person name="Birren B."/>
        </authorList>
    </citation>
    <scope>NUCLEOTIDE SEQUENCE [LARGE SCALE GENOMIC DNA]</scope>
    <source>
        <strain evidence="2 3">ATCC 28783</strain>
    </source>
</reference>
<accession>A0A4Q1BJM5</accession>
<name>A0A4Q1BJM5_TREME</name>
<evidence type="ECO:0000313" key="2">
    <source>
        <dbReference type="EMBL" id="RXK37914.1"/>
    </source>
</evidence>
<dbReference type="VEuPathDB" id="FungiDB:TREMEDRAFT_64418"/>
<protein>
    <submittedName>
        <fullName evidence="2">Uncharacterized protein</fullName>
    </submittedName>
</protein>
<feature type="region of interest" description="Disordered" evidence="1">
    <location>
        <begin position="1"/>
        <end position="42"/>
    </location>
</feature>
<dbReference type="InParanoid" id="A0A4Q1BJM5"/>
<sequence length="284" mass="30822">MSSHLDDGMPVETSSESKARHDPHPSAPSSPCESDSSGISEMKFSAPDTKEMWKTDTQAGNTSLDLLKNLLTALTAESVKKAKGIARSIGLHLRDLMDPTELMEQSLSLADGVLLQIYCTAKGHEQNVLTEHTTEKSEALQDHSNTSVPDGNISFNLLTELLPALEASLEYTSSSVAQRLGKRTRQLVENTTKGESGNRTPYRPINDEVLMIIFEFANQPNLGALGEGSWLGEGSPPTNPLPEIGQDGQKYDGFRFGGDPHTSCLNRREAIDATDDSSVSYTEN</sequence>
<dbReference type="Proteomes" id="UP000289152">
    <property type="component" value="Unassembled WGS sequence"/>
</dbReference>